<sequence>MDYDYDYGYSYESGDKNDTNHMVIDDDWMEEEESDPSLPNIINHRRRARNQSHLSKPQKNTRANIKIASLNMQGRGARSFYDPDNKWYKINQLMRDEKIAILAVQEAHLDLEMAEQINNLFKHITVVPSPDPRNVNARGVALVLNQRITAVGDNIKVHEIKPGQAILLETKWHTDETLTILNVYAPNQAKANSDFWKDPRQIWSDPDTMPPPPDIMLGDFNIVEESIDRCNLNTDNEAATKKPETPKRSSEPRRRVAKKLSNRKKLHLHTPCQWP</sequence>
<dbReference type="EMBL" id="JANIEX010000256">
    <property type="protein sequence ID" value="KAJ3570053.1"/>
    <property type="molecule type" value="Genomic_DNA"/>
</dbReference>
<feature type="compositionally biased region" description="Basic and acidic residues" evidence="6">
    <location>
        <begin position="238"/>
        <end position="254"/>
    </location>
</feature>
<protein>
    <recommendedName>
        <fullName evidence="9">DNase I-like protein</fullName>
    </recommendedName>
</protein>
<comment type="caution">
    <text evidence="7">The sequence shown here is derived from an EMBL/GenBank/DDBJ whole genome shotgun (WGS) entry which is preliminary data.</text>
</comment>
<keyword evidence="3 4" id="KW-0460">Magnesium</keyword>
<dbReference type="GO" id="GO:0006284">
    <property type="term" value="P:base-excision repair"/>
    <property type="evidence" value="ECO:0007669"/>
    <property type="project" value="TreeGrafter"/>
</dbReference>
<dbReference type="AlphaFoldDB" id="A0AAD5YX30"/>
<dbReference type="GO" id="GO:0046872">
    <property type="term" value="F:metal ion binding"/>
    <property type="evidence" value="ECO:0007669"/>
    <property type="project" value="UniProtKB-KW"/>
</dbReference>
<feature type="binding site" evidence="4">
    <location>
        <position position="221"/>
    </location>
    <ligand>
        <name>Mg(2+)</name>
        <dbReference type="ChEBI" id="CHEBI:18420"/>
        <label>1</label>
    </ligand>
</feature>
<accession>A0AAD5YX30</accession>
<dbReference type="PANTHER" id="PTHR22748:SF4">
    <property type="entry name" value="DNA-(APURINIC OR APYRIMIDINIC SITE) ENDONUCLEASE 2"/>
    <property type="match status" value="1"/>
</dbReference>
<feature type="binding site" evidence="4">
    <location>
        <position position="71"/>
    </location>
    <ligand>
        <name>Mg(2+)</name>
        <dbReference type="ChEBI" id="CHEBI:18420"/>
        <label>1</label>
    </ligand>
</feature>
<evidence type="ECO:0000313" key="8">
    <source>
        <dbReference type="Proteomes" id="UP001213000"/>
    </source>
</evidence>
<dbReference type="InterPro" id="IPR036691">
    <property type="entry name" value="Endo/exonu/phosph_ase_sf"/>
</dbReference>
<evidence type="ECO:0000256" key="3">
    <source>
        <dbReference type="ARBA" id="ARBA00022842"/>
    </source>
</evidence>
<feature type="site" description="Transition state stabilizer" evidence="5">
    <location>
        <position position="221"/>
    </location>
</feature>
<feature type="region of interest" description="Disordered" evidence="6">
    <location>
        <begin position="233"/>
        <end position="275"/>
    </location>
</feature>
<comment type="cofactor">
    <cofactor evidence="4">
        <name>Mg(2+)</name>
        <dbReference type="ChEBI" id="CHEBI:18420"/>
    </cofactor>
    <cofactor evidence="4">
        <name>Mn(2+)</name>
        <dbReference type="ChEBI" id="CHEBI:29035"/>
    </cofactor>
    <text evidence="4">Probably binds two magnesium or manganese ions per subunit.</text>
</comment>
<dbReference type="GO" id="GO:0005634">
    <property type="term" value="C:nucleus"/>
    <property type="evidence" value="ECO:0007669"/>
    <property type="project" value="TreeGrafter"/>
</dbReference>
<dbReference type="Gene3D" id="3.60.10.10">
    <property type="entry name" value="Endonuclease/exonuclease/phosphatase"/>
    <property type="match status" value="1"/>
</dbReference>
<name>A0AAD5YX30_9AGAR</name>
<dbReference type="PANTHER" id="PTHR22748">
    <property type="entry name" value="AP ENDONUCLEASE"/>
    <property type="match status" value="1"/>
</dbReference>
<dbReference type="GO" id="GO:0003906">
    <property type="term" value="F:DNA-(apurinic or apyrimidinic site) endonuclease activity"/>
    <property type="evidence" value="ECO:0007669"/>
    <property type="project" value="TreeGrafter"/>
</dbReference>
<feature type="compositionally biased region" description="Basic residues" evidence="6">
    <location>
        <begin position="255"/>
        <end position="268"/>
    </location>
</feature>
<evidence type="ECO:0000313" key="7">
    <source>
        <dbReference type="EMBL" id="KAJ3570053.1"/>
    </source>
</evidence>
<reference evidence="7" key="1">
    <citation type="submission" date="2022-07" db="EMBL/GenBank/DDBJ databases">
        <title>Genome Sequence of Leucocoprinus birnbaumii.</title>
        <authorList>
            <person name="Buettner E."/>
        </authorList>
    </citation>
    <scope>NUCLEOTIDE SEQUENCE</scope>
    <source>
        <strain evidence="7">VT141</strain>
    </source>
</reference>
<evidence type="ECO:0000256" key="2">
    <source>
        <dbReference type="ARBA" id="ARBA00022801"/>
    </source>
</evidence>
<evidence type="ECO:0000256" key="4">
    <source>
        <dbReference type="PIRSR" id="PIRSR604808-2"/>
    </source>
</evidence>
<dbReference type="InterPro" id="IPR004808">
    <property type="entry name" value="AP_endonuc_1"/>
</dbReference>
<dbReference type="SUPFAM" id="SSF56219">
    <property type="entry name" value="DNase I-like"/>
    <property type="match status" value="1"/>
</dbReference>
<gene>
    <name evidence="7" type="ORF">NP233_g4645</name>
</gene>
<evidence type="ECO:0000256" key="6">
    <source>
        <dbReference type="SAM" id="MobiDB-lite"/>
    </source>
</evidence>
<dbReference type="GO" id="GO:0008081">
    <property type="term" value="F:phosphoric diester hydrolase activity"/>
    <property type="evidence" value="ECO:0007669"/>
    <property type="project" value="TreeGrafter"/>
</dbReference>
<organism evidence="7 8">
    <name type="scientific">Leucocoprinus birnbaumii</name>
    <dbReference type="NCBI Taxonomy" id="56174"/>
    <lineage>
        <taxon>Eukaryota</taxon>
        <taxon>Fungi</taxon>
        <taxon>Dikarya</taxon>
        <taxon>Basidiomycota</taxon>
        <taxon>Agaricomycotina</taxon>
        <taxon>Agaricomycetes</taxon>
        <taxon>Agaricomycetidae</taxon>
        <taxon>Agaricales</taxon>
        <taxon>Agaricineae</taxon>
        <taxon>Agaricaceae</taxon>
        <taxon>Leucocoprinus</taxon>
    </lineage>
</organism>
<keyword evidence="4" id="KW-0464">Manganese</keyword>
<proteinExistence type="predicted"/>
<feature type="binding site" evidence="4">
    <location>
        <position position="219"/>
    </location>
    <ligand>
        <name>Mg(2+)</name>
        <dbReference type="ChEBI" id="CHEBI:18420"/>
        <label>1</label>
    </ligand>
</feature>
<evidence type="ECO:0008006" key="9">
    <source>
        <dbReference type="Google" id="ProtNLM"/>
    </source>
</evidence>
<keyword evidence="1 4" id="KW-0479">Metal-binding</keyword>
<keyword evidence="8" id="KW-1185">Reference proteome</keyword>
<evidence type="ECO:0000256" key="1">
    <source>
        <dbReference type="ARBA" id="ARBA00022723"/>
    </source>
</evidence>
<keyword evidence="2" id="KW-0378">Hydrolase</keyword>
<dbReference type="GO" id="GO:0008311">
    <property type="term" value="F:double-stranded DNA 3'-5' DNA exonuclease activity"/>
    <property type="evidence" value="ECO:0007669"/>
    <property type="project" value="TreeGrafter"/>
</dbReference>
<evidence type="ECO:0000256" key="5">
    <source>
        <dbReference type="PIRSR" id="PIRSR604808-3"/>
    </source>
</evidence>
<feature type="binding site" evidence="4">
    <location>
        <position position="106"/>
    </location>
    <ligand>
        <name>Mg(2+)</name>
        <dbReference type="ChEBI" id="CHEBI:18420"/>
        <label>1</label>
    </ligand>
</feature>
<dbReference type="Proteomes" id="UP001213000">
    <property type="component" value="Unassembled WGS sequence"/>
</dbReference>